<keyword evidence="2" id="KW-1185">Reference proteome</keyword>
<sequence length="274" mass="31776">MKFEILIQIKNRKLILNGNQKMLSPITPSRNPFVVPNFEESFSADSVDDDPEVFYHDIINSMKEDSKFKMYDRKKYINSSEQKSKRRLIQVYHERLEKLAKVQKQQISDLKNAWEEARCTADINDMAELIDNQQTTQVLAICGKYSDAIKTQKSMKKGKHAAKCDQKFMNLLSIMQHRHQCEIDALTTTFQSELQISQSEHKVLKEQIENQYRTELAANTTHVINMISKSPKPEPTKERLIKTVSPQKRKRLTPCSKPVNSAFTPIPAYRKSNV</sequence>
<dbReference type="EMBL" id="MLAK01000838">
    <property type="protein sequence ID" value="OHT03105.1"/>
    <property type="molecule type" value="Genomic_DNA"/>
</dbReference>
<reference evidence="1" key="1">
    <citation type="submission" date="2016-10" db="EMBL/GenBank/DDBJ databases">
        <authorList>
            <person name="Benchimol M."/>
            <person name="Almeida L.G."/>
            <person name="Vasconcelos A.T."/>
            <person name="Perreira-Neves A."/>
            <person name="Rosa I.A."/>
            <person name="Tasca T."/>
            <person name="Bogo M.R."/>
            <person name="de Souza W."/>
        </authorList>
    </citation>
    <scope>NUCLEOTIDE SEQUENCE [LARGE SCALE GENOMIC DNA]</scope>
    <source>
        <strain evidence="1">K</strain>
    </source>
</reference>
<accession>A0A1J4JVF3</accession>
<organism evidence="1 2">
    <name type="scientific">Tritrichomonas foetus</name>
    <dbReference type="NCBI Taxonomy" id="1144522"/>
    <lineage>
        <taxon>Eukaryota</taxon>
        <taxon>Metamonada</taxon>
        <taxon>Parabasalia</taxon>
        <taxon>Tritrichomonadida</taxon>
        <taxon>Tritrichomonadidae</taxon>
        <taxon>Tritrichomonas</taxon>
    </lineage>
</organism>
<dbReference type="AlphaFoldDB" id="A0A1J4JVF3"/>
<dbReference type="Proteomes" id="UP000179807">
    <property type="component" value="Unassembled WGS sequence"/>
</dbReference>
<evidence type="ECO:0000313" key="1">
    <source>
        <dbReference type="EMBL" id="OHT03105.1"/>
    </source>
</evidence>
<gene>
    <name evidence="1" type="ORF">TRFO_06743</name>
</gene>
<protein>
    <submittedName>
        <fullName evidence="1">Uncharacterized protein</fullName>
    </submittedName>
</protein>
<name>A0A1J4JVF3_9EUKA</name>
<dbReference type="RefSeq" id="XP_068356241.1">
    <property type="nucleotide sequence ID" value="XM_068493275.1"/>
</dbReference>
<evidence type="ECO:0000313" key="2">
    <source>
        <dbReference type="Proteomes" id="UP000179807"/>
    </source>
</evidence>
<proteinExistence type="predicted"/>
<comment type="caution">
    <text evidence="1">The sequence shown here is derived from an EMBL/GenBank/DDBJ whole genome shotgun (WGS) entry which is preliminary data.</text>
</comment>
<dbReference type="VEuPathDB" id="TrichDB:TRFO_06743"/>
<dbReference type="GeneID" id="94827979"/>